<dbReference type="AlphaFoldDB" id="A0A653C2F5"/>
<keyword evidence="1" id="KW-0175">Coiled coil</keyword>
<name>A0A653C2F5_CALMS</name>
<evidence type="ECO:0000313" key="3">
    <source>
        <dbReference type="Proteomes" id="UP000410492"/>
    </source>
</evidence>
<keyword evidence="3" id="KW-1185">Reference proteome</keyword>
<dbReference type="OrthoDB" id="6780105at2759"/>
<gene>
    <name evidence="2" type="ORF">CALMAC_LOCUS5659</name>
</gene>
<feature type="coiled-coil region" evidence="1">
    <location>
        <begin position="13"/>
        <end position="56"/>
    </location>
</feature>
<protein>
    <submittedName>
        <fullName evidence="2">Uncharacterized protein</fullName>
    </submittedName>
</protein>
<sequence>MHRKPAYWWTDEIDALRKEALKLRRTAQRLRRRTDANVAQERYKAAKKKLRAEIDKKVHDWLKRHGLQLAVEKTEHTVLTRQRKFPDPLRLDLNGTSVVAKDAVKKTLLSSGTGVQCFVYNE</sequence>
<dbReference type="EMBL" id="CAACVG010006830">
    <property type="protein sequence ID" value="VEN42031.1"/>
    <property type="molecule type" value="Genomic_DNA"/>
</dbReference>
<dbReference type="Proteomes" id="UP000410492">
    <property type="component" value="Unassembled WGS sequence"/>
</dbReference>
<evidence type="ECO:0000256" key="1">
    <source>
        <dbReference type="SAM" id="Coils"/>
    </source>
</evidence>
<proteinExistence type="predicted"/>
<organism evidence="2 3">
    <name type="scientific">Callosobruchus maculatus</name>
    <name type="common">Southern cowpea weevil</name>
    <name type="synonym">Pulse bruchid</name>
    <dbReference type="NCBI Taxonomy" id="64391"/>
    <lineage>
        <taxon>Eukaryota</taxon>
        <taxon>Metazoa</taxon>
        <taxon>Ecdysozoa</taxon>
        <taxon>Arthropoda</taxon>
        <taxon>Hexapoda</taxon>
        <taxon>Insecta</taxon>
        <taxon>Pterygota</taxon>
        <taxon>Neoptera</taxon>
        <taxon>Endopterygota</taxon>
        <taxon>Coleoptera</taxon>
        <taxon>Polyphaga</taxon>
        <taxon>Cucujiformia</taxon>
        <taxon>Chrysomeloidea</taxon>
        <taxon>Chrysomelidae</taxon>
        <taxon>Bruchinae</taxon>
        <taxon>Bruchini</taxon>
        <taxon>Callosobruchus</taxon>
    </lineage>
</organism>
<evidence type="ECO:0000313" key="2">
    <source>
        <dbReference type="EMBL" id="VEN42031.1"/>
    </source>
</evidence>
<accession>A0A653C2F5</accession>
<reference evidence="2 3" key="1">
    <citation type="submission" date="2019-01" db="EMBL/GenBank/DDBJ databases">
        <authorList>
            <person name="Sayadi A."/>
        </authorList>
    </citation>
    <scope>NUCLEOTIDE SEQUENCE [LARGE SCALE GENOMIC DNA]</scope>
</reference>